<gene>
    <name evidence="20" type="ORF">MNB_SUP05-5-180</name>
</gene>
<evidence type="ECO:0000256" key="15">
    <source>
        <dbReference type="ARBA" id="ARBA00023316"/>
    </source>
</evidence>
<keyword evidence="5" id="KW-0963">Cytoplasm</keyword>
<evidence type="ECO:0000259" key="19">
    <source>
        <dbReference type="Pfam" id="PF25087"/>
    </source>
</evidence>
<name>A0A1W1C0T3_9ZZZZ</name>
<keyword evidence="7 20" id="KW-0548">Nucleotidyltransferase</keyword>
<dbReference type="GO" id="GO:0000902">
    <property type="term" value="P:cell morphogenesis"/>
    <property type="evidence" value="ECO:0007669"/>
    <property type="project" value="InterPro"/>
</dbReference>
<evidence type="ECO:0000256" key="13">
    <source>
        <dbReference type="ARBA" id="ARBA00023268"/>
    </source>
</evidence>
<dbReference type="Pfam" id="PF25087">
    <property type="entry name" value="GMPPB_C"/>
    <property type="match status" value="1"/>
</dbReference>
<feature type="domain" description="Mannose-1-phosphate guanyltransferase C-terminal" evidence="19">
    <location>
        <begin position="317"/>
        <end position="385"/>
    </location>
</feature>
<evidence type="ECO:0000256" key="16">
    <source>
        <dbReference type="ARBA" id="ARBA00048247"/>
    </source>
</evidence>
<evidence type="ECO:0000256" key="11">
    <source>
        <dbReference type="ARBA" id="ARBA00022960"/>
    </source>
</evidence>
<evidence type="ECO:0000256" key="17">
    <source>
        <dbReference type="ARBA" id="ARBA00048493"/>
    </source>
</evidence>
<keyword evidence="8" id="KW-0479">Metal-binding</keyword>
<organism evidence="20">
    <name type="scientific">hydrothermal vent metagenome</name>
    <dbReference type="NCBI Taxonomy" id="652676"/>
    <lineage>
        <taxon>unclassified sequences</taxon>
        <taxon>metagenomes</taxon>
        <taxon>ecological metagenomes</taxon>
    </lineage>
</organism>
<dbReference type="GO" id="GO:0009252">
    <property type="term" value="P:peptidoglycan biosynthetic process"/>
    <property type="evidence" value="ECO:0007669"/>
    <property type="project" value="UniProtKB-KW"/>
</dbReference>
<protein>
    <submittedName>
        <fullName evidence="20">N-acetylglucosamine-1-phosphate uridyltransferase / Glucosamine-1-phosphate N-acetyltransferase</fullName>
        <ecNumber evidence="20">2.3.1.157</ecNumber>
        <ecNumber evidence="20">2.7.7.23</ecNumber>
    </submittedName>
</protein>
<comment type="cofactor">
    <cofactor evidence="1">
        <name>Mg(2+)</name>
        <dbReference type="ChEBI" id="CHEBI:18420"/>
    </cofactor>
</comment>
<dbReference type="InterPro" id="IPR005882">
    <property type="entry name" value="Bifunctional_GlmU"/>
</dbReference>
<reference evidence="20" key="1">
    <citation type="submission" date="2016-10" db="EMBL/GenBank/DDBJ databases">
        <authorList>
            <person name="de Groot N.N."/>
        </authorList>
    </citation>
    <scope>NUCLEOTIDE SEQUENCE</scope>
</reference>
<evidence type="ECO:0000259" key="18">
    <source>
        <dbReference type="Pfam" id="PF12804"/>
    </source>
</evidence>
<dbReference type="NCBIfam" id="TIGR01173">
    <property type="entry name" value="glmU"/>
    <property type="match status" value="1"/>
</dbReference>
<dbReference type="PANTHER" id="PTHR43584">
    <property type="entry name" value="NUCLEOTIDYL TRANSFERASE"/>
    <property type="match status" value="1"/>
</dbReference>
<evidence type="ECO:0000256" key="14">
    <source>
        <dbReference type="ARBA" id="ARBA00023315"/>
    </source>
</evidence>
<dbReference type="GO" id="GO:0008360">
    <property type="term" value="P:regulation of cell shape"/>
    <property type="evidence" value="ECO:0007669"/>
    <property type="project" value="UniProtKB-KW"/>
</dbReference>
<keyword evidence="13" id="KW-0511">Multifunctional enzyme</keyword>
<keyword evidence="10" id="KW-0460">Magnesium</keyword>
<evidence type="ECO:0000256" key="3">
    <source>
        <dbReference type="ARBA" id="ARBA00007707"/>
    </source>
</evidence>
<dbReference type="HAMAP" id="MF_01631">
    <property type="entry name" value="GlmU"/>
    <property type="match status" value="1"/>
</dbReference>
<accession>A0A1W1C0T3</accession>
<keyword evidence="15" id="KW-0961">Cell wall biogenesis/degradation</keyword>
<dbReference type="GO" id="GO:0000287">
    <property type="term" value="F:magnesium ion binding"/>
    <property type="evidence" value="ECO:0007669"/>
    <property type="project" value="InterPro"/>
</dbReference>
<dbReference type="InterPro" id="IPR050065">
    <property type="entry name" value="GlmU-like"/>
</dbReference>
<dbReference type="InterPro" id="IPR025877">
    <property type="entry name" value="MobA-like_NTP_Trfase"/>
</dbReference>
<evidence type="ECO:0000256" key="10">
    <source>
        <dbReference type="ARBA" id="ARBA00022842"/>
    </source>
</evidence>
<dbReference type="SUPFAM" id="SSF51161">
    <property type="entry name" value="Trimeric LpxA-like enzymes"/>
    <property type="match status" value="1"/>
</dbReference>
<evidence type="ECO:0000256" key="5">
    <source>
        <dbReference type="ARBA" id="ARBA00022490"/>
    </source>
</evidence>
<dbReference type="AlphaFoldDB" id="A0A1W1C0T3"/>
<dbReference type="Gene3D" id="3.90.550.10">
    <property type="entry name" value="Spore Coat Polysaccharide Biosynthesis Protein SpsA, Chain A"/>
    <property type="match status" value="1"/>
</dbReference>
<keyword evidence="11" id="KW-0133">Cell shape</keyword>
<evidence type="ECO:0000256" key="12">
    <source>
        <dbReference type="ARBA" id="ARBA00022984"/>
    </source>
</evidence>
<dbReference type="GO" id="GO:0071555">
    <property type="term" value="P:cell wall organization"/>
    <property type="evidence" value="ECO:0007669"/>
    <property type="project" value="UniProtKB-KW"/>
</dbReference>
<dbReference type="CDD" id="cd02540">
    <property type="entry name" value="GT2_GlmU_N_bac"/>
    <property type="match status" value="1"/>
</dbReference>
<evidence type="ECO:0000256" key="8">
    <source>
        <dbReference type="ARBA" id="ARBA00022723"/>
    </source>
</evidence>
<dbReference type="InterPro" id="IPR001451">
    <property type="entry name" value="Hexapep"/>
</dbReference>
<dbReference type="InterPro" id="IPR038009">
    <property type="entry name" value="GlmU_C_LbH"/>
</dbReference>
<evidence type="ECO:0000256" key="6">
    <source>
        <dbReference type="ARBA" id="ARBA00022679"/>
    </source>
</evidence>
<dbReference type="Pfam" id="PF00132">
    <property type="entry name" value="Hexapep"/>
    <property type="match status" value="1"/>
</dbReference>
<dbReference type="InterPro" id="IPR056729">
    <property type="entry name" value="GMPPB_C"/>
</dbReference>
<evidence type="ECO:0000256" key="7">
    <source>
        <dbReference type="ARBA" id="ARBA00022695"/>
    </source>
</evidence>
<dbReference type="GO" id="GO:0006048">
    <property type="term" value="P:UDP-N-acetylglucosamine biosynthetic process"/>
    <property type="evidence" value="ECO:0007669"/>
    <property type="project" value="InterPro"/>
</dbReference>
<dbReference type="GO" id="GO:0019134">
    <property type="term" value="F:glucosamine-1-phosphate N-acetyltransferase activity"/>
    <property type="evidence" value="ECO:0007669"/>
    <property type="project" value="UniProtKB-EC"/>
</dbReference>
<dbReference type="Gene3D" id="2.160.10.10">
    <property type="entry name" value="Hexapeptide repeat proteins"/>
    <property type="match status" value="1"/>
</dbReference>
<keyword evidence="6 20" id="KW-0808">Transferase</keyword>
<comment type="subcellular location">
    <subcellularLocation>
        <location evidence="2">Cytoplasm</location>
    </subcellularLocation>
</comment>
<dbReference type="PANTHER" id="PTHR43584:SF3">
    <property type="entry name" value="BIFUNCTIONAL PROTEIN GLMU"/>
    <property type="match status" value="1"/>
</dbReference>
<evidence type="ECO:0000313" key="20">
    <source>
        <dbReference type="EMBL" id="SFV59322.1"/>
    </source>
</evidence>
<dbReference type="SUPFAM" id="SSF53448">
    <property type="entry name" value="Nucleotide-diphospho-sugar transferases"/>
    <property type="match status" value="1"/>
</dbReference>
<evidence type="ECO:0000256" key="1">
    <source>
        <dbReference type="ARBA" id="ARBA00001946"/>
    </source>
</evidence>
<sequence>MHQGGVMITNSIILAAGKGTRMFSNQAKVLHKIGEKPLLQHVIDATKDIVDKIHIIYGFQGDVVRKNINGEVLNWVEQIEQKGTGHAVLQALPFVEDNVLVLVLYGDVPLITTQTLEDLKKQSSHSGFAILTTQLDNPTGYGRIVRDENSKIIEIVEQKDANTEQLNITEVNTGIMAVRSDLLKKYLKNITPNNAQNELYLTDIIKMAVDDNIDIGFVDCLDEFEVAGVNDKKQLAQLERVFQLQCAENMMSKGLEIKDNYRFDLRGKLKFGKDCVCDINVIFEGEVVLGENVNIGANCIIKNSTIGDNSIIEPNSIIDNAIIEQNVVVGPFARIRPETKLKNNVKVGNFVEVKKTTIDENSKANHLSYLGDSIVGKNVNIGAGVITCNYDGVNKHQTIIEDGAFIGSDSQLIAPVKIGKNSTIGAGSSISKDTAKDKLTLSRAKQLTIPNWQRPKK</sequence>
<dbReference type="EMBL" id="FPHJ01000026">
    <property type="protein sequence ID" value="SFV59322.1"/>
    <property type="molecule type" value="Genomic_DNA"/>
</dbReference>
<dbReference type="EC" id="2.7.7.23" evidence="20"/>
<comment type="similarity">
    <text evidence="4">In the N-terminal section; belongs to the N-acetylglucosamine-1-phosphate uridyltransferase family.</text>
</comment>
<feature type="domain" description="MobA-like NTP transferase" evidence="18">
    <location>
        <begin position="12"/>
        <end position="134"/>
    </location>
</feature>
<evidence type="ECO:0000256" key="2">
    <source>
        <dbReference type="ARBA" id="ARBA00004496"/>
    </source>
</evidence>
<dbReference type="EC" id="2.3.1.157" evidence="20"/>
<dbReference type="GO" id="GO:0003977">
    <property type="term" value="F:UDP-N-acetylglucosamine diphosphorylase activity"/>
    <property type="evidence" value="ECO:0007669"/>
    <property type="project" value="UniProtKB-EC"/>
</dbReference>
<dbReference type="GO" id="GO:0005737">
    <property type="term" value="C:cytoplasm"/>
    <property type="evidence" value="ECO:0007669"/>
    <property type="project" value="UniProtKB-SubCell"/>
</dbReference>
<comment type="similarity">
    <text evidence="3">In the C-terminal section; belongs to the transferase hexapeptide repeat family.</text>
</comment>
<keyword evidence="9" id="KW-0677">Repeat</keyword>
<evidence type="ECO:0000256" key="4">
    <source>
        <dbReference type="ARBA" id="ARBA00007947"/>
    </source>
</evidence>
<comment type="catalytic activity">
    <reaction evidence="17">
        <text>N-acetyl-alpha-D-glucosamine 1-phosphate + UTP + H(+) = UDP-N-acetyl-alpha-D-glucosamine + diphosphate</text>
        <dbReference type="Rhea" id="RHEA:13509"/>
        <dbReference type="ChEBI" id="CHEBI:15378"/>
        <dbReference type="ChEBI" id="CHEBI:33019"/>
        <dbReference type="ChEBI" id="CHEBI:46398"/>
        <dbReference type="ChEBI" id="CHEBI:57705"/>
        <dbReference type="ChEBI" id="CHEBI:57776"/>
        <dbReference type="EC" id="2.7.7.23"/>
    </reaction>
</comment>
<keyword evidence="12" id="KW-0573">Peptidoglycan synthesis</keyword>
<proteinExistence type="inferred from homology"/>
<keyword evidence="14 20" id="KW-0012">Acyltransferase</keyword>
<dbReference type="InterPro" id="IPR029044">
    <property type="entry name" value="Nucleotide-diphossugar_trans"/>
</dbReference>
<evidence type="ECO:0000256" key="9">
    <source>
        <dbReference type="ARBA" id="ARBA00022737"/>
    </source>
</evidence>
<dbReference type="InterPro" id="IPR011004">
    <property type="entry name" value="Trimer_LpxA-like_sf"/>
</dbReference>
<comment type="catalytic activity">
    <reaction evidence="16">
        <text>alpha-D-glucosamine 1-phosphate + acetyl-CoA = N-acetyl-alpha-D-glucosamine 1-phosphate + CoA + H(+)</text>
        <dbReference type="Rhea" id="RHEA:13725"/>
        <dbReference type="ChEBI" id="CHEBI:15378"/>
        <dbReference type="ChEBI" id="CHEBI:57287"/>
        <dbReference type="ChEBI" id="CHEBI:57288"/>
        <dbReference type="ChEBI" id="CHEBI:57776"/>
        <dbReference type="ChEBI" id="CHEBI:58516"/>
        <dbReference type="EC" id="2.3.1.157"/>
    </reaction>
</comment>
<dbReference type="Pfam" id="PF12804">
    <property type="entry name" value="NTP_transf_3"/>
    <property type="match status" value="1"/>
</dbReference>
<dbReference type="CDD" id="cd03353">
    <property type="entry name" value="LbH_GlmU_C"/>
    <property type="match status" value="1"/>
</dbReference>